<comment type="pathway">
    <text evidence="3 15">Cell wall biogenesis; peptidoglycan biosynthesis.</text>
</comment>
<dbReference type="InterPro" id="IPR011127">
    <property type="entry name" value="Dala_Dala_lig_N"/>
</dbReference>
<evidence type="ECO:0000256" key="13">
    <source>
        <dbReference type="ARBA" id="ARBA00023316"/>
    </source>
</evidence>
<dbReference type="PROSITE" id="PS50975">
    <property type="entry name" value="ATP_GRASP"/>
    <property type="match status" value="1"/>
</dbReference>
<dbReference type="Gene3D" id="3.30.1490.20">
    <property type="entry name" value="ATP-grasp fold, A domain"/>
    <property type="match status" value="1"/>
</dbReference>
<proteinExistence type="inferred from homology"/>
<evidence type="ECO:0000256" key="2">
    <source>
        <dbReference type="ARBA" id="ARBA00003921"/>
    </source>
</evidence>
<keyword evidence="12 18" id="KW-0464">Manganese</keyword>
<evidence type="ECO:0000256" key="1">
    <source>
        <dbReference type="ARBA" id="ARBA00001936"/>
    </source>
</evidence>
<dbReference type="EMBL" id="AMSD01000001">
    <property type="protein sequence ID" value="EPE37885.1"/>
    <property type="molecule type" value="Genomic_DNA"/>
</dbReference>
<keyword evidence="10 15" id="KW-0133">Cell shape</keyword>
<feature type="binding site" evidence="18">
    <location>
        <position position="282"/>
    </location>
    <ligand>
        <name>Mg(2+)</name>
        <dbReference type="ChEBI" id="CHEBI:18420"/>
        <label>1</label>
    </ligand>
</feature>
<dbReference type="GO" id="GO:0008716">
    <property type="term" value="F:D-alanine-D-alanine ligase activity"/>
    <property type="evidence" value="ECO:0007669"/>
    <property type="project" value="UniProtKB-UniRule"/>
</dbReference>
<dbReference type="Proteomes" id="UP000053688">
    <property type="component" value="Unassembled WGS sequence"/>
</dbReference>
<dbReference type="GO" id="GO:0071555">
    <property type="term" value="P:cell wall organization"/>
    <property type="evidence" value="ECO:0007669"/>
    <property type="project" value="UniProtKB-KW"/>
</dbReference>
<comment type="catalytic activity">
    <reaction evidence="14 15">
        <text>2 D-alanine + ATP = D-alanyl-D-alanine + ADP + phosphate + H(+)</text>
        <dbReference type="Rhea" id="RHEA:11224"/>
        <dbReference type="ChEBI" id="CHEBI:15378"/>
        <dbReference type="ChEBI" id="CHEBI:30616"/>
        <dbReference type="ChEBI" id="CHEBI:43474"/>
        <dbReference type="ChEBI" id="CHEBI:57416"/>
        <dbReference type="ChEBI" id="CHEBI:57822"/>
        <dbReference type="ChEBI" id="CHEBI:456216"/>
        <dbReference type="EC" id="6.3.2.4"/>
    </reaction>
</comment>
<dbReference type="AlphaFoldDB" id="S3DJK4"/>
<accession>S3DJK4</accession>
<feature type="binding site" evidence="17">
    <location>
        <position position="118"/>
    </location>
    <ligand>
        <name>ATP</name>
        <dbReference type="ChEBI" id="CHEBI:30616"/>
    </ligand>
</feature>
<dbReference type="PROSITE" id="PS00843">
    <property type="entry name" value="DALA_DALA_LIGASE_1"/>
    <property type="match status" value="1"/>
</dbReference>
<keyword evidence="8 19" id="KW-0067">ATP-binding</keyword>
<evidence type="ECO:0000256" key="5">
    <source>
        <dbReference type="ARBA" id="ARBA00022598"/>
    </source>
</evidence>
<keyword evidence="6 18" id="KW-0479">Metal-binding</keyword>
<keyword evidence="7 17" id="KW-0547">Nucleotide-binding</keyword>
<dbReference type="PROSITE" id="PS00844">
    <property type="entry name" value="DALA_DALA_LIGASE_2"/>
    <property type="match status" value="1"/>
</dbReference>
<feature type="active site" evidence="16">
    <location>
        <position position="16"/>
    </location>
</feature>
<feature type="binding site" evidence="18">
    <location>
        <position position="297"/>
    </location>
    <ligand>
        <name>Mg(2+)</name>
        <dbReference type="ChEBI" id="CHEBI:18420"/>
        <label>2</label>
    </ligand>
</feature>
<protein>
    <recommendedName>
        <fullName evidence="15">D-alanine--D-alanine ligase</fullName>
        <ecNumber evidence="15">6.3.2.4</ecNumber>
    </recommendedName>
    <alternativeName>
        <fullName evidence="15">D-Ala-D-Ala ligase</fullName>
    </alternativeName>
    <alternativeName>
        <fullName evidence="15">D-alanylalanine synthetase</fullName>
    </alternativeName>
</protein>
<dbReference type="PANTHER" id="PTHR23132">
    <property type="entry name" value="D-ALANINE--D-ALANINE LIGASE"/>
    <property type="match status" value="1"/>
</dbReference>
<evidence type="ECO:0000256" key="4">
    <source>
        <dbReference type="ARBA" id="ARBA00010871"/>
    </source>
</evidence>
<dbReference type="GO" id="GO:0008360">
    <property type="term" value="P:regulation of cell shape"/>
    <property type="evidence" value="ECO:0007669"/>
    <property type="project" value="UniProtKB-KW"/>
</dbReference>
<dbReference type="Pfam" id="PF07478">
    <property type="entry name" value="Dala_Dala_lig_C"/>
    <property type="match status" value="1"/>
</dbReference>
<evidence type="ECO:0000256" key="15">
    <source>
        <dbReference type="HAMAP-Rule" id="MF_00047"/>
    </source>
</evidence>
<sequence length="334" mass="38268">MSKITVLLLYGGNQSEHAVSRMSANYLQTQLKLTPSFFVIRIRIQSNNWYDDNEDRVYLDFNKAELYSNKLDPIKIDFIIPCIHGYPGETGDIQSMLELAKIPYLGCGPEASINSFNKITSKLWYNALGIPNTPYIFLCKNSKISIKQGEIAFKRWGKVFVKAAKQGSSIGCYKVTNIKEIGKFINLAFTYSDQVLIEKALQSRELEVSAYEFNGKLYISKPGEILTPDNNFYSYKEKYNQDSKSITKIEASNLTIKQKKIISNNARKIFIQMKLKHLSRLDFFLTKDNKIYLNEVNTFPGMTSTSMFPKMLENNGHRFSQFLANCIFSSIVKN</sequence>
<evidence type="ECO:0000313" key="22">
    <source>
        <dbReference type="Proteomes" id="UP000053688"/>
    </source>
</evidence>
<dbReference type="eggNOG" id="COG1181">
    <property type="taxonomic scope" value="Bacteria"/>
</dbReference>
<keyword evidence="9 18" id="KW-0460">Magnesium</keyword>
<dbReference type="InterPro" id="IPR013815">
    <property type="entry name" value="ATP_grasp_subdomain_1"/>
</dbReference>
<evidence type="ECO:0000256" key="14">
    <source>
        <dbReference type="ARBA" id="ARBA00047614"/>
    </source>
</evidence>
<feature type="active site" evidence="16">
    <location>
        <position position="306"/>
    </location>
</feature>
<gene>
    <name evidence="15" type="primary">ddl</name>
    <name evidence="21" type="ORF">O1U_0348</name>
</gene>
<dbReference type="InterPro" id="IPR011761">
    <property type="entry name" value="ATP-grasp"/>
</dbReference>
<reference evidence="21 22" key="1">
    <citation type="journal article" date="2014" name="Environ. Microbiol.">
        <title>Genomic signatures of obligate host dependence in the luminous bacterial symbiont of a vertebrate.</title>
        <authorList>
            <person name="Hendry T.A."/>
            <person name="de Wet J.R."/>
            <person name="Dunlap P.V."/>
        </authorList>
    </citation>
    <scope>NUCLEOTIDE SEQUENCE [LARGE SCALE GENOMIC DNA]</scope>
    <source>
        <strain evidence="21 22">Akat1</strain>
    </source>
</reference>
<dbReference type="GO" id="GO:0005524">
    <property type="term" value="F:ATP binding"/>
    <property type="evidence" value="ECO:0007669"/>
    <property type="project" value="UniProtKB-UniRule"/>
</dbReference>
<feature type="domain" description="ATP-grasp" evidence="20">
    <location>
        <begin position="122"/>
        <end position="328"/>
    </location>
</feature>
<keyword evidence="22" id="KW-1185">Reference proteome</keyword>
<comment type="cofactor">
    <cofactor evidence="1">
        <name>Mn(2+)</name>
        <dbReference type="ChEBI" id="CHEBI:29035"/>
    </cofactor>
</comment>
<keyword evidence="15" id="KW-0963">Cytoplasm</keyword>
<evidence type="ECO:0000256" key="12">
    <source>
        <dbReference type="ARBA" id="ARBA00023211"/>
    </source>
</evidence>
<evidence type="ECO:0000256" key="10">
    <source>
        <dbReference type="ARBA" id="ARBA00022960"/>
    </source>
</evidence>
<organism evidence="21 22">
    <name type="scientific">Candidatus Photodesmus katoptron Akat1</name>
    <dbReference type="NCBI Taxonomy" id="1236703"/>
    <lineage>
        <taxon>Bacteria</taxon>
        <taxon>Pseudomonadati</taxon>
        <taxon>Pseudomonadota</taxon>
        <taxon>Gammaproteobacteria</taxon>
        <taxon>Vibrionales</taxon>
        <taxon>Vibrionaceae</taxon>
        <taxon>Candidatus Photodesmus</taxon>
    </lineage>
</organism>
<evidence type="ECO:0000256" key="3">
    <source>
        <dbReference type="ARBA" id="ARBA00004752"/>
    </source>
</evidence>
<feature type="binding site" evidence="18">
    <location>
        <position position="295"/>
    </location>
    <ligand>
        <name>Mg(2+)</name>
        <dbReference type="ChEBI" id="CHEBI:18420"/>
        <label>1</label>
    </ligand>
</feature>
<dbReference type="UniPathway" id="UPA00219"/>
<evidence type="ECO:0000256" key="16">
    <source>
        <dbReference type="PIRSR" id="PIRSR039102-1"/>
    </source>
</evidence>
<dbReference type="InterPro" id="IPR016185">
    <property type="entry name" value="PreATP-grasp_dom_sf"/>
</dbReference>
<dbReference type="InterPro" id="IPR000291">
    <property type="entry name" value="D-Ala_lig_Van_CS"/>
</dbReference>
<comment type="similarity">
    <text evidence="4 15">Belongs to the D-alanine--D-alanine ligase family.</text>
</comment>
<evidence type="ECO:0000256" key="6">
    <source>
        <dbReference type="ARBA" id="ARBA00022723"/>
    </source>
</evidence>
<name>S3DJK4_9GAMM</name>
<evidence type="ECO:0000256" key="11">
    <source>
        <dbReference type="ARBA" id="ARBA00022984"/>
    </source>
</evidence>
<feature type="binding site" evidence="17">
    <location>
        <begin position="294"/>
        <end position="295"/>
    </location>
    <ligand>
        <name>ATP</name>
        <dbReference type="ChEBI" id="CHEBI:30616"/>
    </ligand>
</feature>
<feature type="binding site" evidence="17">
    <location>
        <begin position="160"/>
        <end position="162"/>
    </location>
    <ligand>
        <name>ATP</name>
        <dbReference type="ChEBI" id="CHEBI:30616"/>
    </ligand>
</feature>
<dbReference type="STRING" id="28176.CF66_2055"/>
<evidence type="ECO:0000256" key="8">
    <source>
        <dbReference type="ARBA" id="ARBA00022840"/>
    </source>
</evidence>
<feature type="binding site" evidence="18">
    <location>
        <position position="295"/>
    </location>
    <ligand>
        <name>Mg(2+)</name>
        <dbReference type="ChEBI" id="CHEBI:18420"/>
        <label>2</label>
    </ligand>
</feature>
<evidence type="ECO:0000256" key="9">
    <source>
        <dbReference type="ARBA" id="ARBA00022842"/>
    </source>
</evidence>
<feature type="binding site" evidence="17">
    <location>
        <begin position="198"/>
        <end position="205"/>
    </location>
    <ligand>
        <name>ATP</name>
        <dbReference type="ChEBI" id="CHEBI:30616"/>
    </ligand>
</feature>
<evidence type="ECO:0000256" key="18">
    <source>
        <dbReference type="PIRSR" id="PIRSR039102-3"/>
    </source>
</evidence>
<evidence type="ECO:0000256" key="17">
    <source>
        <dbReference type="PIRSR" id="PIRSR039102-2"/>
    </source>
</evidence>
<dbReference type="PATRIC" id="fig|1236703.3.peg.341"/>
<keyword evidence="11 15" id="KW-0573">Peptidoglycan synthesis</keyword>
<dbReference type="InterPro" id="IPR005905">
    <property type="entry name" value="D_ala_D_ala"/>
</dbReference>
<feature type="active site" evidence="16">
    <location>
        <position position="168"/>
    </location>
</feature>
<evidence type="ECO:0000256" key="19">
    <source>
        <dbReference type="PROSITE-ProRule" id="PRU00409"/>
    </source>
</evidence>
<comment type="function">
    <text evidence="2 15">Cell wall formation.</text>
</comment>
<dbReference type="HAMAP" id="MF_00047">
    <property type="entry name" value="Dala_Dala_lig"/>
    <property type="match status" value="1"/>
</dbReference>
<comment type="subcellular location">
    <subcellularLocation>
        <location evidence="15">Cytoplasm</location>
    </subcellularLocation>
</comment>
<dbReference type="PANTHER" id="PTHR23132:SF25">
    <property type="entry name" value="D-ALANINE--D-ALANINE LIGASE A"/>
    <property type="match status" value="1"/>
</dbReference>
<dbReference type="Pfam" id="PF01820">
    <property type="entry name" value="Dala_Dala_lig_N"/>
    <property type="match status" value="1"/>
</dbReference>
<dbReference type="SUPFAM" id="SSF52440">
    <property type="entry name" value="PreATP-grasp domain"/>
    <property type="match status" value="1"/>
</dbReference>
<dbReference type="EC" id="6.3.2.4" evidence="15"/>
<evidence type="ECO:0000313" key="21">
    <source>
        <dbReference type="EMBL" id="EPE37885.1"/>
    </source>
</evidence>
<dbReference type="NCBIfam" id="TIGR01205">
    <property type="entry name" value="D_ala_D_alaTIGR"/>
    <property type="match status" value="1"/>
</dbReference>
<dbReference type="GO" id="GO:0005829">
    <property type="term" value="C:cytosol"/>
    <property type="evidence" value="ECO:0007669"/>
    <property type="project" value="TreeGrafter"/>
</dbReference>
<comment type="caution">
    <text evidence="21">The sequence shown here is derived from an EMBL/GenBank/DDBJ whole genome shotgun (WGS) entry which is preliminary data.</text>
</comment>
<evidence type="ECO:0000256" key="7">
    <source>
        <dbReference type="ARBA" id="ARBA00022741"/>
    </source>
</evidence>
<keyword evidence="5 15" id="KW-0436">Ligase</keyword>
<dbReference type="RefSeq" id="WP_016503683.1">
    <property type="nucleotide sequence ID" value="NZ_AMSD01000001.1"/>
</dbReference>
<dbReference type="Gene3D" id="3.40.50.20">
    <property type="match status" value="1"/>
</dbReference>
<dbReference type="Gene3D" id="3.30.470.20">
    <property type="entry name" value="ATP-grasp fold, B domain"/>
    <property type="match status" value="1"/>
</dbReference>
<dbReference type="PIRSF" id="PIRSF039102">
    <property type="entry name" value="Ddl/VanB"/>
    <property type="match status" value="1"/>
</dbReference>
<dbReference type="GO" id="GO:0046872">
    <property type="term" value="F:metal ion binding"/>
    <property type="evidence" value="ECO:0007669"/>
    <property type="project" value="UniProtKB-KW"/>
</dbReference>
<feature type="binding site" evidence="17">
    <location>
        <begin position="168"/>
        <end position="169"/>
    </location>
    <ligand>
        <name>ATP</name>
        <dbReference type="ChEBI" id="CHEBI:30616"/>
    </ligand>
</feature>
<comment type="cofactor">
    <cofactor evidence="18">
        <name>Mg(2+)</name>
        <dbReference type="ChEBI" id="CHEBI:18420"/>
    </cofactor>
    <cofactor evidence="18">
        <name>Mn(2+)</name>
        <dbReference type="ChEBI" id="CHEBI:29035"/>
    </cofactor>
    <text evidence="18">Binds 2 magnesium or manganese ions per subunit.</text>
</comment>
<dbReference type="NCBIfam" id="NF002527">
    <property type="entry name" value="PRK01966.1-3"/>
    <property type="match status" value="1"/>
</dbReference>
<keyword evidence="13 15" id="KW-0961">Cell wall biogenesis/degradation</keyword>
<evidence type="ECO:0000259" key="20">
    <source>
        <dbReference type="PROSITE" id="PS50975"/>
    </source>
</evidence>
<dbReference type="SUPFAM" id="SSF56059">
    <property type="entry name" value="Glutathione synthetase ATP-binding domain-like"/>
    <property type="match status" value="1"/>
</dbReference>
<dbReference type="GO" id="GO:0009252">
    <property type="term" value="P:peptidoglycan biosynthetic process"/>
    <property type="evidence" value="ECO:0007669"/>
    <property type="project" value="UniProtKB-UniRule"/>
</dbReference>
<dbReference type="InterPro" id="IPR011095">
    <property type="entry name" value="Dala_Dala_lig_C"/>
</dbReference>